<gene>
    <name evidence="2" type="ORF">BaRGS_00015325</name>
</gene>
<accession>A0ABD0L284</accession>
<protein>
    <submittedName>
        <fullName evidence="2">Uncharacterized protein</fullName>
    </submittedName>
</protein>
<dbReference type="EMBL" id="JACVVK020000093">
    <property type="protein sequence ID" value="KAK7493425.1"/>
    <property type="molecule type" value="Genomic_DNA"/>
</dbReference>
<feature type="region of interest" description="Disordered" evidence="1">
    <location>
        <begin position="105"/>
        <end position="130"/>
    </location>
</feature>
<organism evidence="2 3">
    <name type="scientific">Batillaria attramentaria</name>
    <dbReference type="NCBI Taxonomy" id="370345"/>
    <lineage>
        <taxon>Eukaryota</taxon>
        <taxon>Metazoa</taxon>
        <taxon>Spiralia</taxon>
        <taxon>Lophotrochozoa</taxon>
        <taxon>Mollusca</taxon>
        <taxon>Gastropoda</taxon>
        <taxon>Caenogastropoda</taxon>
        <taxon>Sorbeoconcha</taxon>
        <taxon>Cerithioidea</taxon>
        <taxon>Batillariidae</taxon>
        <taxon>Batillaria</taxon>
    </lineage>
</organism>
<dbReference type="Proteomes" id="UP001519460">
    <property type="component" value="Unassembled WGS sequence"/>
</dbReference>
<evidence type="ECO:0000256" key="1">
    <source>
        <dbReference type="SAM" id="MobiDB-lite"/>
    </source>
</evidence>
<keyword evidence="3" id="KW-1185">Reference proteome</keyword>
<evidence type="ECO:0000313" key="2">
    <source>
        <dbReference type="EMBL" id="KAK7493425.1"/>
    </source>
</evidence>
<evidence type="ECO:0000313" key="3">
    <source>
        <dbReference type="Proteomes" id="UP001519460"/>
    </source>
</evidence>
<name>A0ABD0L284_9CAEN</name>
<feature type="non-terminal residue" evidence="2">
    <location>
        <position position="130"/>
    </location>
</feature>
<sequence>MATEMMASCTSSVYNYTSTAVHRAGKKRIVITYYDKALFPQRYRRPGHIAQLQCLRNYFADIQHTLPAGRQRCHRVPLPRTLQRDARFSVEFTLFHKFQHVRPASGRRINTSQKPSRYLPAQHDTPQLVA</sequence>
<comment type="caution">
    <text evidence="2">The sequence shown here is derived from an EMBL/GenBank/DDBJ whole genome shotgun (WGS) entry which is preliminary data.</text>
</comment>
<reference evidence="2 3" key="1">
    <citation type="journal article" date="2023" name="Sci. Data">
        <title>Genome assembly of the Korean intertidal mud-creeper Batillaria attramentaria.</title>
        <authorList>
            <person name="Patra A.K."/>
            <person name="Ho P.T."/>
            <person name="Jun S."/>
            <person name="Lee S.J."/>
            <person name="Kim Y."/>
            <person name="Won Y.J."/>
        </authorList>
    </citation>
    <scope>NUCLEOTIDE SEQUENCE [LARGE SCALE GENOMIC DNA]</scope>
    <source>
        <strain evidence="2">Wonlab-2016</strain>
    </source>
</reference>
<dbReference type="AlphaFoldDB" id="A0ABD0L284"/>
<proteinExistence type="predicted"/>